<accession>A0A923J393</accession>
<keyword evidence="2" id="KW-1185">Reference proteome</keyword>
<comment type="caution">
    <text evidence="1">The sequence shown here is derived from an EMBL/GenBank/DDBJ whole genome shotgun (WGS) entry which is preliminary data.</text>
</comment>
<name>A0A923J393_CLOTT</name>
<dbReference type="AlphaFoldDB" id="A0A923J393"/>
<proteinExistence type="predicted"/>
<dbReference type="EMBL" id="JAAZWO010000039">
    <property type="protein sequence ID" value="MBC2399908.1"/>
    <property type="molecule type" value="Genomic_DNA"/>
</dbReference>
<protein>
    <submittedName>
        <fullName evidence="1">Uncharacterized protein</fullName>
    </submittedName>
</protein>
<gene>
    <name evidence="1" type="ORF">HGG79_19385</name>
</gene>
<organism evidence="1 2">
    <name type="scientific">Clostridium tetanomorphum</name>
    <dbReference type="NCBI Taxonomy" id="1553"/>
    <lineage>
        <taxon>Bacteria</taxon>
        <taxon>Bacillati</taxon>
        <taxon>Bacillota</taxon>
        <taxon>Clostridia</taxon>
        <taxon>Eubacteriales</taxon>
        <taxon>Clostridiaceae</taxon>
        <taxon>Clostridium</taxon>
    </lineage>
</organism>
<dbReference type="Proteomes" id="UP000563151">
    <property type="component" value="Unassembled WGS sequence"/>
</dbReference>
<evidence type="ECO:0000313" key="1">
    <source>
        <dbReference type="EMBL" id="MBC2399908.1"/>
    </source>
</evidence>
<sequence length="458" mass="53881">MKYIGPFLRLNSLNKENIKNQLFHLSKESMKNIIFNSKCGIEINTKELKNKRFTDLNTNILKSSYPILCVYKKSNPKLKNINDKFYWNGEKIKKEINIPTNAFMTLALLELADYYNIFKDKDDSKYALSIIYKELAKKQLQFYASYLRNEEGVFIDKIDTTDSSLNEFKLEIKNNKFKFSDQALLMAAFYKCYLLDDSKDGINYRNFSFDIMNMFIEFKQDLYSLSFEELLKLSLGLNIFYKFSNKEDTNLLLIDLFELIGENYFSNIEISTGIKLENLCLYYINCFLLYKNTGFIIYKETADKLHVELLKFYNDELGIFVKVGEKDPYKFSSSEICLYVLSLMLHNDDSSLPMLTSIFKKQLVNSGIILSWPDAPTLDDIERYKNFSLSSEDLLEEKNFKLPSIPSPENIELAPIFIKNINFNEKKHVFKQGKTSFYSNRNIPIFFFTIYLYNNCYL</sequence>
<reference evidence="1 2" key="1">
    <citation type="submission" date="2020-04" db="EMBL/GenBank/DDBJ databases">
        <title>Genomic insights into acetone-butanol-ethanol (ABE) fermentation by sequencing solventogenic clostridia strains.</title>
        <authorList>
            <person name="Brown S."/>
        </authorList>
    </citation>
    <scope>NUCLEOTIDE SEQUENCE [LARGE SCALE GENOMIC DNA]</scope>
    <source>
        <strain evidence="1 2">DJ011</strain>
    </source>
</reference>
<evidence type="ECO:0000313" key="2">
    <source>
        <dbReference type="Proteomes" id="UP000563151"/>
    </source>
</evidence>